<accession>A0AAW0EYA6</accession>
<dbReference type="AlphaFoldDB" id="A0AAW0EYA6"/>
<keyword evidence="2" id="KW-1185">Reference proteome</keyword>
<comment type="caution">
    <text evidence="1">The sequence shown here is derived from an EMBL/GenBank/DDBJ whole genome shotgun (WGS) entry which is preliminary data.</text>
</comment>
<evidence type="ECO:0000313" key="2">
    <source>
        <dbReference type="Proteomes" id="UP001430356"/>
    </source>
</evidence>
<protein>
    <submittedName>
        <fullName evidence="1">Uncharacterized protein</fullName>
    </submittedName>
</protein>
<organism evidence="1 2">
    <name type="scientific">Novymonas esmeraldas</name>
    <dbReference type="NCBI Taxonomy" id="1808958"/>
    <lineage>
        <taxon>Eukaryota</taxon>
        <taxon>Discoba</taxon>
        <taxon>Euglenozoa</taxon>
        <taxon>Kinetoplastea</taxon>
        <taxon>Metakinetoplastina</taxon>
        <taxon>Trypanosomatida</taxon>
        <taxon>Trypanosomatidae</taxon>
        <taxon>Novymonas</taxon>
    </lineage>
</organism>
<dbReference type="EMBL" id="JAECZO010000292">
    <property type="protein sequence ID" value="KAK7199322.1"/>
    <property type="molecule type" value="Genomic_DNA"/>
</dbReference>
<name>A0AAW0EYA6_9TRYP</name>
<dbReference type="Proteomes" id="UP001430356">
    <property type="component" value="Unassembled WGS sequence"/>
</dbReference>
<evidence type="ECO:0000313" key="1">
    <source>
        <dbReference type="EMBL" id="KAK7199322.1"/>
    </source>
</evidence>
<gene>
    <name evidence="1" type="ORF">NESM_000904600</name>
</gene>
<reference evidence="1 2" key="1">
    <citation type="journal article" date="2021" name="MBio">
        <title>A New Model Trypanosomatid, Novymonas esmeraldas: Genomic Perception of Its 'Candidatus Pandoraea novymonadis' Endosymbiont.</title>
        <authorList>
            <person name="Zakharova A."/>
            <person name="Saura A."/>
            <person name="Butenko A."/>
            <person name="Podesvova L."/>
            <person name="Warmusova S."/>
            <person name="Kostygov A.Y."/>
            <person name="Nenarokova A."/>
            <person name="Lukes J."/>
            <person name="Opperdoes F.R."/>
            <person name="Yurchenko V."/>
        </authorList>
    </citation>
    <scope>NUCLEOTIDE SEQUENCE [LARGE SCALE GENOMIC DNA]</scope>
    <source>
        <strain evidence="1 2">E262AT.01</strain>
    </source>
</reference>
<proteinExistence type="predicted"/>
<sequence length="106" mass="10491">MSIDTAVTWTCATGRCSDSATSAAAAAASTSSPASAPSALASRAARAWRQRVVESSARTASTHLMCSTWASLSSSSSFSYASSAVAASPAVLLLGDGGASLSHCRS</sequence>